<dbReference type="Proteomes" id="UP000516305">
    <property type="component" value="Chromosome"/>
</dbReference>
<dbReference type="KEGG" id="chyd:H4K34_13460"/>
<evidence type="ECO:0000313" key="1">
    <source>
        <dbReference type="EMBL" id="QNR23379.1"/>
    </source>
</evidence>
<keyword evidence="2" id="KW-1185">Reference proteome</keyword>
<accession>A0A7H0VCD1</accession>
<dbReference type="AlphaFoldDB" id="A0A7H0VCD1"/>
<proteinExistence type="predicted"/>
<gene>
    <name evidence="1" type="ORF">H4K34_13460</name>
</gene>
<name>A0A7H0VCD1_9FLAO</name>
<dbReference type="RefSeq" id="WP_210757909.1">
    <property type="nucleotide sequence ID" value="NZ_CP060139.1"/>
</dbReference>
<evidence type="ECO:0000313" key="2">
    <source>
        <dbReference type="Proteomes" id="UP000516305"/>
    </source>
</evidence>
<reference evidence="1 2" key="1">
    <citation type="submission" date="2020-08" db="EMBL/GenBank/DDBJ databases">
        <title>Croceimicrobium hydrocarbonivorans gen. nov., sp. nov., a novel marine bacterium isolated from a bacterial consortium that degrades polyethylene terephthalate.</title>
        <authorList>
            <person name="Liu R."/>
        </authorList>
    </citation>
    <scope>NUCLEOTIDE SEQUENCE [LARGE SCALE GENOMIC DNA]</scope>
    <source>
        <strain evidence="1 2">A20-9</strain>
    </source>
</reference>
<sequence>MFRRLSLLFLSLLSLVGIAQSELILESINLPLSGGLQSFAHAEYQGKFYLVGGRLDGLHQRQPFASFDAAGHNDEIWVIEPDTGFYKLSLGQLSSSIVDPLKSTNLNYYQEGDYLFLVGGYGISGGSHITHATLTIIDLSQLHNLSSGMSVPTSAIQQISHPDFAVCGGQLERIDSTFYLVGGHEFTGRYNPHNGPSFTQTYTNAVRRFRINGSFPQFQVSWENSISDPQLLHRRDYNVGPEIREDGSFGLIAYSGVFQPNVDLPYLNAVRINSSGATEIPNFNQYYNHYHCANVALYDAQNKAMHNLFFGGIAQYFEQNGVRTQDNNVPFVKTIASVSRDSMGNFWEHKFQAEMPALLGAGSEFFIDPSIPLAAPGIIDYNQLTGDTVFIGYIFGGIESSAANIFLSNTGNESSASSNFFKVSLIKSQLNLGQKELENPKSGFNWQLAPNPGKHAQIWYQEPEQSGVFKLAFRDESGRLISEESWTQMAGQRHRDLDLNDLPKGSYLVELYFNKEFISLQRWIYHGH</sequence>
<dbReference type="InterPro" id="IPR011043">
    <property type="entry name" value="Gal_Oxase/kelch_b-propeller"/>
</dbReference>
<dbReference type="SUPFAM" id="SSF50965">
    <property type="entry name" value="Galactose oxidase, central domain"/>
    <property type="match status" value="1"/>
</dbReference>
<protein>
    <submittedName>
        <fullName evidence="1">T9SS C-terminal target domain-containing protein</fullName>
    </submittedName>
</protein>
<organism evidence="1 2">
    <name type="scientific">Croceimicrobium hydrocarbonivorans</name>
    <dbReference type="NCBI Taxonomy" id="2761580"/>
    <lineage>
        <taxon>Bacteria</taxon>
        <taxon>Pseudomonadati</taxon>
        <taxon>Bacteroidota</taxon>
        <taxon>Flavobacteriia</taxon>
        <taxon>Flavobacteriales</taxon>
        <taxon>Owenweeksiaceae</taxon>
        <taxon>Croceimicrobium</taxon>
    </lineage>
</organism>
<dbReference type="EMBL" id="CP060139">
    <property type="protein sequence ID" value="QNR23379.1"/>
    <property type="molecule type" value="Genomic_DNA"/>
</dbReference>